<reference evidence="1 2" key="1">
    <citation type="journal article" date="2022" name="New Phytol.">
        <title>Ecological generalism drives hyperdiversity of secondary metabolite gene clusters in xylarialean endophytes.</title>
        <authorList>
            <person name="Franco M.E.E."/>
            <person name="Wisecaver J.H."/>
            <person name="Arnold A.E."/>
            <person name="Ju Y.M."/>
            <person name="Slot J.C."/>
            <person name="Ahrendt S."/>
            <person name="Moore L.P."/>
            <person name="Eastman K.E."/>
            <person name="Scott K."/>
            <person name="Konkel Z."/>
            <person name="Mondo S.J."/>
            <person name="Kuo A."/>
            <person name="Hayes R.D."/>
            <person name="Haridas S."/>
            <person name="Andreopoulos B."/>
            <person name="Riley R."/>
            <person name="LaButti K."/>
            <person name="Pangilinan J."/>
            <person name="Lipzen A."/>
            <person name="Amirebrahimi M."/>
            <person name="Yan J."/>
            <person name="Adam C."/>
            <person name="Keymanesh K."/>
            <person name="Ng V."/>
            <person name="Louie K."/>
            <person name="Northen T."/>
            <person name="Drula E."/>
            <person name="Henrissat B."/>
            <person name="Hsieh H.M."/>
            <person name="Youens-Clark K."/>
            <person name="Lutzoni F."/>
            <person name="Miadlikowska J."/>
            <person name="Eastwood D.C."/>
            <person name="Hamelin R.C."/>
            <person name="Grigoriev I.V."/>
            <person name="U'Ren J.M."/>
        </authorList>
    </citation>
    <scope>NUCLEOTIDE SEQUENCE [LARGE SCALE GENOMIC DNA]</scope>
    <source>
        <strain evidence="1 2">CBS 119005</strain>
    </source>
</reference>
<accession>A0ACB9ZDI9</accession>
<dbReference type="EMBL" id="MU393428">
    <property type="protein sequence ID" value="KAI4869782.1"/>
    <property type="molecule type" value="Genomic_DNA"/>
</dbReference>
<protein>
    <submittedName>
        <fullName evidence="1">Uncharacterized protein</fullName>
    </submittedName>
</protein>
<keyword evidence="2" id="KW-1185">Reference proteome</keyword>
<comment type="caution">
    <text evidence="1">The sequence shown here is derived from an EMBL/GenBank/DDBJ whole genome shotgun (WGS) entry which is preliminary data.</text>
</comment>
<proteinExistence type="predicted"/>
<gene>
    <name evidence="1" type="ORF">F4820DRAFT_443860</name>
</gene>
<sequence>MQTAPFMQFATLPVANGSLDRALAIYKPFAQFVEQTVPGCLEFALYSTTNTTGAVDIIIAEHYVDTATHDNFTASDAYQQMLQQTNQQGVLRGAPVLTVVNMVGGFTDRSPRK</sequence>
<dbReference type="Proteomes" id="UP001497700">
    <property type="component" value="Unassembled WGS sequence"/>
</dbReference>
<organism evidence="1 2">
    <name type="scientific">Hypoxylon rubiginosum</name>
    <dbReference type="NCBI Taxonomy" id="110542"/>
    <lineage>
        <taxon>Eukaryota</taxon>
        <taxon>Fungi</taxon>
        <taxon>Dikarya</taxon>
        <taxon>Ascomycota</taxon>
        <taxon>Pezizomycotina</taxon>
        <taxon>Sordariomycetes</taxon>
        <taxon>Xylariomycetidae</taxon>
        <taxon>Xylariales</taxon>
        <taxon>Hypoxylaceae</taxon>
        <taxon>Hypoxylon</taxon>
    </lineage>
</organism>
<evidence type="ECO:0000313" key="1">
    <source>
        <dbReference type="EMBL" id="KAI4869782.1"/>
    </source>
</evidence>
<evidence type="ECO:0000313" key="2">
    <source>
        <dbReference type="Proteomes" id="UP001497700"/>
    </source>
</evidence>
<name>A0ACB9ZDI9_9PEZI</name>